<feature type="non-terminal residue" evidence="2">
    <location>
        <position position="114"/>
    </location>
</feature>
<dbReference type="InterPro" id="IPR051681">
    <property type="entry name" value="Ser/Thr_Kinases-Pseudokinases"/>
</dbReference>
<keyword evidence="3" id="KW-1185">Reference proteome</keyword>
<dbReference type="GO" id="GO:0005524">
    <property type="term" value="F:ATP binding"/>
    <property type="evidence" value="ECO:0007669"/>
    <property type="project" value="InterPro"/>
</dbReference>
<evidence type="ECO:0000313" key="3">
    <source>
        <dbReference type="Proteomes" id="UP001054857"/>
    </source>
</evidence>
<reference evidence="2 3" key="1">
    <citation type="journal article" date="2021" name="Sci. Rep.">
        <title>Genome sequencing of the multicellular alga Astrephomene provides insights into convergent evolution of germ-soma differentiation.</title>
        <authorList>
            <person name="Yamashita S."/>
            <person name="Yamamoto K."/>
            <person name="Matsuzaki R."/>
            <person name="Suzuki S."/>
            <person name="Yamaguchi H."/>
            <person name="Hirooka S."/>
            <person name="Minakuchi Y."/>
            <person name="Miyagishima S."/>
            <person name="Kawachi M."/>
            <person name="Toyoda A."/>
            <person name="Nozaki H."/>
        </authorList>
    </citation>
    <scope>NUCLEOTIDE SEQUENCE [LARGE SCALE GENOMIC DNA]</scope>
    <source>
        <strain evidence="2 3">NIES-4017</strain>
    </source>
</reference>
<dbReference type="SUPFAM" id="SSF56112">
    <property type="entry name" value="Protein kinase-like (PK-like)"/>
    <property type="match status" value="1"/>
</dbReference>
<dbReference type="PROSITE" id="PS50011">
    <property type="entry name" value="PROTEIN_KINASE_DOM"/>
    <property type="match status" value="1"/>
</dbReference>
<protein>
    <recommendedName>
        <fullName evidence="1">Protein kinase domain-containing protein</fullName>
    </recommendedName>
</protein>
<dbReference type="EMBL" id="BMAR01000025">
    <property type="protein sequence ID" value="GFR48700.1"/>
    <property type="molecule type" value="Genomic_DNA"/>
</dbReference>
<evidence type="ECO:0000259" key="1">
    <source>
        <dbReference type="PROSITE" id="PS50011"/>
    </source>
</evidence>
<gene>
    <name evidence="2" type="ORF">Agub_g10656</name>
</gene>
<dbReference type="GO" id="GO:0004674">
    <property type="term" value="F:protein serine/threonine kinase activity"/>
    <property type="evidence" value="ECO:0007669"/>
    <property type="project" value="TreeGrafter"/>
</dbReference>
<dbReference type="InterPro" id="IPR001245">
    <property type="entry name" value="Ser-Thr/Tyr_kinase_cat_dom"/>
</dbReference>
<name>A0AAD3DV84_9CHLO</name>
<dbReference type="Pfam" id="PF07714">
    <property type="entry name" value="PK_Tyr_Ser-Thr"/>
    <property type="match status" value="1"/>
</dbReference>
<feature type="domain" description="Protein kinase" evidence="1">
    <location>
        <begin position="1"/>
        <end position="105"/>
    </location>
</feature>
<sequence>VAGAGGAAGAEGRVVMEAVDDRVNEKVDVFSFGIVLWEIWRCGEQPYAELGLADIFAGVMTGSLRPGVPLDCHPHWAELMQACWHANPRLRPGFSEIAERLDALLERVSGEEGG</sequence>
<comment type="caution">
    <text evidence="2">The sequence shown here is derived from an EMBL/GenBank/DDBJ whole genome shotgun (WGS) entry which is preliminary data.</text>
</comment>
<dbReference type="InterPro" id="IPR000719">
    <property type="entry name" value="Prot_kinase_dom"/>
</dbReference>
<evidence type="ECO:0000313" key="2">
    <source>
        <dbReference type="EMBL" id="GFR48700.1"/>
    </source>
</evidence>
<dbReference type="InterPro" id="IPR011009">
    <property type="entry name" value="Kinase-like_dom_sf"/>
</dbReference>
<dbReference type="AlphaFoldDB" id="A0AAD3DV84"/>
<dbReference type="Proteomes" id="UP001054857">
    <property type="component" value="Unassembled WGS sequence"/>
</dbReference>
<dbReference type="PANTHER" id="PTHR44329">
    <property type="entry name" value="SERINE/THREONINE-PROTEIN KINASE TNNI3K-RELATED"/>
    <property type="match status" value="1"/>
</dbReference>
<organism evidence="2 3">
    <name type="scientific">Astrephomene gubernaculifera</name>
    <dbReference type="NCBI Taxonomy" id="47775"/>
    <lineage>
        <taxon>Eukaryota</taxon>
        <taxon>Viridiplantae</taxon>
        <taxon>Chlorophyta</taxon>
        <taxon>core chlorophytes</taxon>
        <taxon>Chlorophyceae</taxon>
        <taxon>CS clade</taxon>
        <taxon>Chlamydomonadales</taxon>
        <taxon>Astrephomenaceae</taxon>
        <taxon>Astrephomene</taxon>
    </lineage>
</organism>
<proteinExistence type="predicted"/>
<dbReference type="PRINTS" id="PR00109">
    <property type="entry name" value="TYRKINASE"/>
</dbReference>
<accession>A0AAD3DV84</accession>
<dbReference type="Gene3D" id="1.10.510.10">
    <property type="entry name" value="Transferase(Phosphotransferase) domain 1"/>
    <property type="match status" value="1"/>
</dbReference>